<keyword evidence="7" id="KW-0378">Hydrolase</keyword>
<protein>
    <recommendedName>
        <fullName evidence="5">V-type proton ATPase subunit C</fullName>
    </recommendedName>
</protein>
<keyword evidence="4 5" id="KW-0406">Ion transport</keyword>
<gene>
    <name evidence="7" type="ORF">glysoja_050118</name>
</gene>
<sequence length="176" mass="20005">MDFIGGLPKVQGTDTIMVVVDRLTKYAHFLPVSHPYTAKDIASLFIKEIVRLHGFPTSIVSDRDKVFLSNFWYPTMLPLKEIIDGIHGQVAKNEDDLKVHVSEYNNICSQLNAINRKQIGSLAVCDLSNLVKPEDIITLENLTTLLAIDPKYSQKDWLFGYETLTNYVVRVTFFNL</sequence>
<evidence type="ECO:0000256" key="3">
    <source>
        <dbReference type="ARBA" id="ARBA00022781"/>
    </source>
</evidence>
<evidence type="ECO:0000256" key="2">
    <source>
        <dbReference type="ARBA" id="ARBA00022448"/>
    </source>
</evidence>
<dbReference type="Gene3D" id="3.30.420.10">
    <property type="entry name" value="Ribonuclease H-like superfamily/Ribonuclease H"/>
    <property type="match status" value="1"/>
</dbReference>
<keyword evidence="2 5" id="KW-0813">Transport</keyword>
<proteinExistence type="inferred from homology"/>
<feature type="domain" description="Integrase catalytic" evidence="6">
    <location>
        <begin position="1"/>
        <end position="69"/>
    </location>
</feature>
<dbReference type="GO" id="GO:0046961">
    <property type="term" value="F:proton-transporting ATPase activity, rotational mechanism"/>
    <property type="evidence" value="ECO:0007669"/>
    <property type="project" value="InterPro"/>
</dbReference>
<dbReference type="Pfam" id="PF03223">
    <property type="entry name" value="V-ATPase_C"/>
    <property type="match status" value="1"/>
</dbReference>
<dbReference type="InterPro" id="IPR004907">
    <property type="entry name" value="ATPase_V1-cplx_csu"/>
</dbReference>
<dbReference type="Proteomes" id="UP000053555">
    <property type="component" value="Unassembled WGS sequence"/>
</dbReference>
<dbReference type="AlphaFoldDB" id="A0A0B2QSD0"/>
<dbReference type="GO" id="GO:0003676">
    <property type="term" value="F:nucleic acid binding"/>
    <property type="evidence" value="ECO:0007669"/>
    <property type="project" value="InterPro"/>
</dbReference>
<comment type="subunit">
    <text evidence="5">V-ATPase is a heteromultimeric enzyme composed of a peripheral catalytic V1 complex (components A to H) attached to an integral membrane V0 proton pore complex.</text>
</comment>
<evidence type="ECO:0000256" key="1">
    <source>
        <dbReference type="ARBA" id="ARBA00006138"/>
    </source>
</evidence>
<reference evidence="7" key="1">
    <citation type="submission" date="2014-07" db="EMBL/GenBank/DDBJ databases">
        <title>Identification of a novel salt tolerance gene in wild soybean by whole-genome sequencing.</title>
        <authorList>
            <person name="Lam H.-M."/>
            <person name="Qi X."/>
            <person name="Li M.-W."/>
            <person name="Liu X."/>
            <person name="Xie M."/>
            <person name="Ni M."/>
            <person name="Xu X."/>
        </authorList>
    </citation>
    <scope>NUCLEOTIDE SEQUENCE [LARGE SCALE GENOMIC DNA]</scope>
    <source>
        <tissue evidence="7">Root</tissue>
    </source>
</reference>
<dbReference type="GO" id="GO:0015074">
    <property type="term" value="P:DNA integration"/>
    <property type="evidence" value="ECO:0007669"/>
    <property type="project" value="InterPro"/>
</dbReference>
<evidence type="ECO:0000256" key="4">
    <source>
        <dbReference type="ARBA" id="ARBA00023065"/>
    </source>
</evidence>
<accession>A0A0B2QSD0</accession>
<evidence type="ECO:0000256" key="5">
    <source>
        <dbReference type="RuleBase" id="RU364010"/>
    </source>
</evidence>
<dbReference type="EMBL" id="KN655493">
    <property type="protein sequence ID" value="KHN24290.1"/>
    <property type="molecule type" value="Genomic_DNA"/>
</dbReference>
<dbReference type="PROSITE" id="PS50994">
    <property type="entry name" value="INTEGRASE"/>
    <property type="match status" value="1"/>
</dbReference>
<dbReference type="PANTHER" id="PTHR10137:SF0">
    <property type="entry name" value="V-TYPE PROTON ATPASE SUBUNIT C"/>
    <property type="match status" value="1"/>
</dbReference>
<dbReference type="GO" id="GO:0000221">
    <property type="term" value="C:vacuolar proton-transporting V-type ATPase, V1 domain"/>
    <property type="evidence" value="ECO:0007669"/>
    <property type="project" value="TreeGrafter"/>
</dbReference>
<dbReference type="SUPFAM" id="SSF118203">
    <property type="entry name" value="Vacuolar ATP synthase subunit C"/>
    <property type="match status" value="1"/>
</dbReference>
<dbReference type="PANTHER" id="PTHR10137">
    <property type="entry name" value="V-TYPE PROTON ATPASE SUBUNIT C"/>
    <property type="match status" value="1"/>
</dbReference>
<keyword evidence="3 5" id="KW-0375">Hydrogen ion transport</keyword>
<dbReference type="InterPro" id="IPR036397">
    <property type="entry name" value="RNaseH_sf"/>
</dbReference>
<evidence type="ECO:0000313" key="7">
    <source>
        <dbReference type="EMBL" id="KHN24290.1"/>
    </source>
</evidence>
<comment type="similarity">
    <text evidence="1 5">Belongs to the V-ATPase C subunit family.</text>
</comment>
<name>A0A0B2QSD0_GLYSO</name>
<organism evidence="7">
    <name type="scientific">Glycine soja</name>
    <name type="common">Wild soybean</name>
    <dbReference type="NCBI Taxonomy" id="3848"/>
    <lineage>
        <taxon>Eukaryota</taxon>
        <taxon>Viridiplantae</taxon>
        <taxon>Streptophyta</taxon>
        <taxon>Embryophyta</taxon>
        <taxon>Tracheophyta</taxon>
        <taxon>Spermatophyta</taxon>
        <taxon>Magnoliopsida</taxon>
        <taxon>eudicotyledons</taxon>
        <taxon>Gunneridae</taxon>
        <taxon>Pentapetalae</taxon>
        <taxon>rosids</taxon>
        <taxon>fabids</taxon>
        <taxon>Fabales</taxon>
        <taxon>Fabaceae</taxon>
        <taxon>Papilionoideae</taxon>
        <taxon>50 kb inversion clade</taxon>
        <taxon>NPAAA clade</taxon>
        <taxon>indigoferoid/millettioid clade</taxon>
        <taxon>Phaseoleae</taxon>
        <taxon>Glycine</taxon>
        <taxon>Glycine subgen. Soja</taxon>
    </lineage>
</organism>
<evidence type="ECO:0000259" key="6">
    <source>
        <dbReference type="PROSITE" id="PS50994"/>
    </source>
</evidence>
<dbReference type="Gene3D" id="3.30.70.100">
    <property type="match status" value="1"/>
</dbReference>
<dbReference type="InterPro" id="IPR001584">
    <property type="entry name" value="Integrase_cat-core"/>
</dbReference>
<dbReference type="GO" id="GO:0016787">
    <property type="term" value="F:hydrolase activity"/>
    <property type="evidence" value="ECO:0007669"/>
    <property type="project" value="UniProtKB-KW"/>
</dbReference>
<dbReference type="InterPro" id="IPR036132">
    <property type="entry name" value="Vac_ATP_synth_c_sf"/>
</dbReference>
<comment type="function">
    <text evidence="5">Subunit of the V1 complex of vacuolar(H+)-ATPase (V-ATPase), a multisubunit enzyme composed of a peripheral complex (V1) that hydrolyzes ATP and a membrane integral complex (V0) that translocates protons. V-ATPase is responsible for acidifying and maintaining the pH of intracellular compartments and in some cell types, is targeted to the plasma membrane, where it is responsible for acidifying the extracellular environment. Subunit C is necessary for the assembly of the catalytic sector of the enzyme and is likely to have a specific function in its catalytic activity.</text>
</comment>